<organism evidence="3 4">
    <name type="scientific">Actinokineospora diospyrosa</name>
    <dbReference type="NCBI Taxonomy" id="103728"/>
    <lineage>
        <taxon>Bacteria</taxon>
        <taxon>Bacillati</taxon>
        <taxon>Actinomycetota</taxon>
        <taxon>Actinomycetes</taxon>
        <taxon>Pseudonocardiales</taxon>
        <taxon>Pseudonocardiaceae</taxon>
        <taxon>Actinokineospora</taxon>
    </lineage>
</organism>
<dbReference type="Proteomes" id="UP001205185">
    <property type="component" value="Unassembled WGS sequence"/>
</dbReference>
<dbReference type="InterPro" id="IPR008278">
    <property type="entry name" value="4-PPantetheinyl_Trfase_dom"/>
</dbReference>
<dbReference type="Pfam" id="PF01648">
    <property type="entry name" value="ACPS"/>
    <property type="match status" value="1"/>
</dbReference>
<keyword evidence="4" id="KW-1185">Reference proteome</keyword>
<evidence type="ECO:0000256" key="1">
    <source>
        <dbReference type="ARBA" id="ARBA00022679"/>
    </source>
</evidence>
<feature type="domain" description="4'-phosphopantetheinyl transferase" evidence="2">
    <location>
        <begin position="78"/>
        <end position="144"/>
    </location>
</feature>
<dbReference type="EMBL" id="JAMTCO010000013">
    <property type="protein sequence ID" value="MCP2272734.1"/>
    <property type="molecule type" value="Genomic_DNA"/>
</dbReference>
<dbReference type="Gene3D" id="3.90.470.20">
    <property type="entry name" value="4'-phosphopantetheinyl transferase domain"/>
    <property type="match status" value="2"/>
</dbReference>
<evidence type="ECO:0000313" key="4">
    <source>
        <dbReference type="Proteomes" id="UP001205185"/>
    </source>
</evidence>
<gene>
    <name evidence="3" type="ORF">LV75_005260</name>
</gene>
<reference evidence="3 4" key="1">
    <citation type="submission" date="2022-06" db="EMBL/GenBank/DDBJ databases">
        <title>Genomic Encyclopedia of Archaeal and Bacterial Type Strains, Phase II (KMG-II): from individual species to whole genera.</title>
        <authorList>
            <person name="Goeker M."/>
        </authorList>
    </citation>
    <scope>NUCLEOTIDE SEQUENCE [LARGE SCALE GENOMIC DNA]</scope>
    <source>
        <strain evidence="3 4">DSM 44255</strain>
    </source>
</reference>
<accession>A0ABT1IJK1</accession>
<dbReference type="GO" id="GO:0016740">
    <property type="term" value="F:transferase activity"/>
    <property type="evidence" value="ECO:0007669"/>
    <property type="project" value="UniProtKB-KW"/>
</dbReference>
<protein>
    <submittedName>
        <fullName evidence="3">Phosphopantetheinyl transferase</fullName>
    </submittedName>
</protein>
<name>A0ABT1IJK1_9PSEU</name>
<dbReference type="InterPro" id="IPR037143">
    <property type="entry name" value="4-PPantetheinyl_Trfase_dom_sf"/>
</dbReference>
<proteinExistence type="predicted"/>
<sequence>MTRVAVHVVSLRALERVRGRAEPDLPAAERAAIERRASGRRRVQAQAARVLAGVAGVESGNASHDQDFLVVAESPATCGVDVEDAAEDELREVATRFCAASEVAGPVSARALWTAKESAAKATRLGLRAGLRSIGFTADPSTGWSTVDWPYGAGFLTRTVDLGTRHCALTVRADAPPRVRARVWTPTVSDGRWSFTPAAPAGDSPAHRLAEGLRAFGGTRG</sequence>
<evidence type="ECO:0000259" key="2">
    <source>
        <dbReference type="Pfam" id="PF01648"/>
    </source>
</evidence>
<dbReference type="SUPFAM" id="SSF56214">
    <property type="entry name" value="4'-phosphopantetheinyl transferase"/>
    <property type="match status" value="1"/>
</dbReference>
<keyword evidence="1 3" id="KW-0808">Transferase</keyword>
<comment type="caution">
    <text evidence="3">The sequence shown here is derived from an EMBL/GenBank/DDBJ whole genome shotgun (WGS) entry which is preliminary data.</text>
</comment>
<evidence type="ECO:0000313" key="3">
    <source>
        <dbReference type="EMBL" id="MCP2272734.1"/>
    </source>
</evidence>
<dbReference type="RefSeq" id="WP_253889655.1">
    <property type="nucleotide sequence ID" value="NZ_BAAAVB010000008.1"/>
</dbReference>